<keyword evidence="3 10" id="KW-0347">Helicase</keyword>
<dbReference type="SUPFAM" id="SSF52540">
    <property type="entry name" value="P-loop containing nucleoside triphosphate hydrolases"/>
    <property type="match status" value="1"/>
</dbReference>
<evidence type="ECO:0000313" key="12">
    <source>
        <dbReference type="EMBL" id="EQA35526.1"/>
    </source>
</evidence>
<evidence type="ECO:0000259" key="11">
    <source>
        <dbReference type="PROSITE" id="PS51198"/>
    </source>
</evidence>
<evidence type="ECO:0000256" key="2">
    <source>
        <dbReference type="ARBA" id="ARBA00022801"/>
    </source>
</evidence>
<evidence type="ECO:0000256" key="6">
    <source>
        <dbReference type="ARBA" id="ARBA00034617"/>
    </source>
</evidence>
<dbReference type="InterPro" id="IPR000212">
    <property type="entry name" value="DNA_helicase_UvrD/REP"/>
</dbReference>
<keyword evidence="1 10" id="KW-0547">Nucleotide-binding</keyword>
<dbReference type="GO" id="GO:0000725">
    <property type="term" value="P:recombinational repair"/>
    <property type="evidence" value="ECO:0007669"/>
    <property type="project" value="TreeGrafter"/>
</dbReference>
<keyword evidence="2 10" id="KW-0378">Hydrolase</keyword>
<comment type="catalytic activity">
    <reaction evidence="6">
        <text>Couples ATP hydrolysis with the unwinding of duplex DNA by translocating in the 3'-5' direction.</text>
        <dbReference type="EC" id="5.6.2.4"/>
    </reaction>
</comment>
<dbReference type="InterPro" id="IPR027417">
    <property type="entry name" value="P-loop_NTPase"/>
</dbReference>
<proteinExistence type="predicted"/>
<feature type="domain" description="UvrD-like helicase ATP-binding" evidence="11">
    <location>
        <begin position="49"/>
        <end position="309"/>
    </location>
</feature>
<evidence type="ECO:0000256" key="9">
    <source>
        <dbReference type="ARBA" id="ARBA00048988"/>
    </source>
</evidence>
<dbReference type="GO" id="GO:0005524">
    <property type="term" value="F:ATP binding"/>
    <property type="evidence" value="ECO:0007669"/>
    <property type="project" value="UniProtKB-UniRule"/>
</dbReference>
<dbReference type="GO" id="GO:0003677">
    <property type="term" value="F:DNA binding"/>
    <property type="evidence" value="ECO:0007669"/>
    <property type="project" value="InterPro"/>
</dbReference>
<dbReference type="EC" id="5.6.2.4" evidence="7"/>
<evidence type="ECO:0000256" key="1">
    <source>
        <dbReference type="ARBA" id="ARBA00022741"/>
    </source>
</evidence>
<comment type="catalytic activity">
    <reaction evidence="9">
        <text>ATP + H2O = ADP + phosphate + H(+)</text>
        <dbReference type="Rhea" id="RHEA:13065"/>
        <dbReference type="ChEBI" id="CHEBI:15377"/>
        <dbReference type="ChEBI" id="CHEBI:15378"/>
        <dbReference type="ChEBI" id="CHEBI:30616"/>
        <dbReference type="ChEBI" id="CHEBI:43474"/>
        <dbReference type="ChEBI" id="CHEBI:456216"/>
        <dbReference type="EC" id="5.6.2.4"/>
    </reaction>
</comment>
<dbReference type="PANTHER" id="PTHR11070">
    <property type="entry name" value="UVRD / RECB / PCRA DNA HELICASE FAMILY MEMBER"/>
    <property type="match status" value="1"/>
</dbReference>
<accession>V6H910</accession>
<comment type="caution">
    <text evidence="12">The sequence shown here is derived from an EMBL/GenBank/DDBJ whole genome shotgun (WGS) entry which is preliminary data.</text>
</comment>
<gene>
    <name evidence="12" type="ORF">LEP1GSC047_1964</name>
</gene>
<evidence type="ECO:0000256" key="4">
    <source>
        <dbReference type="ARBA" id="ARBA00022840"/>
    </source>
</evidence>
<evidence type="ECO:0000256" key="10">
    <source>
        <dbReference type="PROSITE-ProRule" id="PRU00560"/>
    </source>
</evidence>
<evidence type="ECO:0000256" key="3">
    <source>
        <dbReference type="ARBA" id="ARBA00022806"/>
    </source>
</evidence>
<dbReference type="InterPro" id="IPR014017">
    <property type="entry name" value="DNA_helicase_UvrD-like_C"/>
</dbReference>
<reference evidence="12 13" key="1">
    <citation type="submission" date="2013-05" db="EMBL/GenBank/DDBJ databases">
        <authorList>
            <person name="Harkins D.M."/>
            <person name="Durkin A.S."/>
            <person name="Brinkac L.M."/>
            <person name="Haft D.H."/>
            <person name="Selengut J.D."/>
            <person name="Sanka R."/>
            <person name="DePew J."/>
            <person name="Purushe J."/>
            <person name="Hartskeerl R.A."/>
            <person name="Ahmed A."/>
            <person name="van der Linden H."/>
            <person name="Goris M.G.A."/>
            <person name="Vinetz J.M."/>
            <person name="Sutton G.G."/>
            <person name="Nierman W.C."/>
            <person name="Fouts D.E."/>
        </authorList>
    </citation>
    <scope>NUCLEOTIDE SEQUENCE [LARGE SCALE GENOMIC DNA]</scope>
    <source>
        <strain evidence="12 13">10</strain>
    </source>
</reference>
<dbReference type="InterPro" id="IPR014016">
    <property type="entry name" value="UvrD-like_ATP-bd"/>
</dbReference>
<evidence type="ECO:0000256" key="7">
    <source>
        <dbReference type="ARBA" id="ARBA00034808"/>
    </source>
</evidence>
<dbReference type="Pfam" id="PF13361">
    <property type="entry name" value="UvrD_C"/>
    <property type="match status" value="1"/>
</dbReference>
<dbReference type="AlphaFoldDB" id="V6H910"/>
<dbReference type="EMBL" id="AHMM02000025">
    <property type="protein sequence ID" value="EQA35526.1"/>
    <property type="molecule type" value="Genomic_DNA"/>
</dbReference>
<keyword evidence="4 10" id="KW-0067">ATP-binding</keyword>
<keyword evidence="5" id="KW-0413">Isomerase</keyword>
<name>V6H910_9LEPT</name>
<evidence type="ECO:0000256" key="8">
    <source>
        <dbReference type="ARBA" id="ARBA00034923"/>
    </source>
</evidence>
<dbReference type="STRING" id="1049790.LEP1GSC047_1964"/>
<evidence type="ECO:0000256" key="5">
    <source>
        <dbReference type="ARBA" id="ARBA00023235"/>
    </source>
</evidence>
<protein>
    <recommendedName>
        <fullName evidence="7">DNA 3'-5' helicase</fullName>
        <ecNumber evidence="7">5.6.2.4</ecNumber>
    </recommendedName>
    <alternativeName>
        <fullName evidence="8">DNA 3'-5' helicase II</fullName>
    </alternativeName>
</protein>
<sequence length="475" mass="54355">MPAFVSRNPFYPLCSRNFKKKTRVGLIPANEKPTALAQNIYPCIRMQRSKFNPAQEEIIRDSSRYIQVIAAAGSGKTSTMVGFVERCISDGTDPREILVLSFTRKAAGEIKHRIQINTGQKGVRVHTFHSFCFQSLARHHPDFQQRMPGILLPSERNGFFRNWFRKDPSLIGGIPYELLTNPSALPEEFPKDWLPIVREEYAKFKKGQGKMDFDDLVAIFLEALEKREPWTEAVRSSLKRILVDEFQDTNHEQLTFVKLLSDTASILVVGDDSQSIYSFRGSNVKLFLDYPKLFQGTSQHALTTNYRSLPKIVEISTIPIDRNKSKIPKIVQAHRSGKALVGLVKINRISDLFPFLGQAYRFSRGELKILCRSNHRIREYIRAGIPEELLMTIHASKGLEFHTVFVDIADGWNVKRTSPQEVLEEEHRILYVALSRAKDSLVIIGSMRNSGRETAEDHFFSYFAKALPTWKKPPR</sequence>
<dbReference type="PROSITE" id="PS51198">
    <property type="entry name" value="UVRD_HELICASE_ATP_BIND"/>
    <property type="match status" value="1"/>
</dbReference>
<dbReference type="Proteomes" id="UP000018719">
    <property type="component" value="Unassembled WGS sequence"/>
</dbReference>
<dbReference type="GO" id="GO:0033202">
    <property type="term" value="C:DNA helicase complex"/>
    <property type="evidence" value="ECO:0007669"/>
    <property type="project" value="TreeGrafter"/>
</dbReference>
<dbReference type="Gene3D" id="3.40.50.300">
    <property type="entry name" value="P-loop containing nucleotide triphosphate hydrolases"/>
    <property type="match status" value="3"/>
</dbReference>
<dbReference type="GO" id="GO:0005829">
    <property type="term" value="C:cytosol"/>
    <property type="evidence" value="ECO:0007669"/>
    <property type="project" value="TreeGrafter"/>
</dbReference>
<feature type="binding site" evidence="10">
    <location>
        <begin position="70"/>
        <end position="77"/>
    </location>
    <ligand>
        <name>ATP</name>
        <dbReference type="ChEBI" id="CHEBI:30616"/>
    </ligand>
</feature>
<dbReference type="GO" id="GO:0043138">
    <property type="term" value="F:3'-5' DNA helicase activity"/>
    <property type="evidence" value="ECO:0007669"/>
    <property type="project" value="UniProtKB-EC"/>
</dbReference>
<dbReference type="Pfam" id="PF00580">
    <property type="entry name" value="UvrD-helicase"/>
    <property type="match status" value="2"/>
</dbReference>
<organism evidence="12 13">
    <name type="scientific">Leptospira inadai serovar Lyme str. 10</name>
    <dbReference type="NCBI Taxonomy" id="1049790"/>
    <lineage>
        <taxon>Bacteria</taxon>
        <taxon>Pseudomonadati</taxon>
        <taxon>Spirochaetota</taxon>
        <taxon>Spirochaetia</taxon>
        <taxon>Leptospirales</taxon>
        <taxon>Leptospiraceae</taxon>
        <taxon>Leptospira</taxon>
    </lineage>
</organism>
<dbReference type="GO" id="GO:0016887">
    <property type="term" value="F:ATP hydrolysis activity"/>
    <property type="evidence" value="ECO:0007669"/>
    <property type="project" value="RHEA"/>
</dbReference>
<dbReference type="CDD" id="cd17932">
    <property type="entry name" value="DEXQc_UvrD"/>
    <property type="match status" value="1"/>
</dbReference>
<evidence type="ECO:0000313" key="13">
    <source>
        <dbReference type="Proteomes" id="UP000018719"/>
    </source>
</evidence>
<dbReference type="PANTHER" id="PTHR11070:SF2">
    <property type="entry name" value="ATP-DEPENDENT DNA HELICASE SRS2"/>
    <property type="match status" value="1"/>
</dbReference>